<dbReference type="KEGG" id="dez:DKM44_02085"/>
<evidence type="ECO:0000256" key="1">
    <source>
        <dbReference type="SAM" id="Phobius"/>
    </source>
</evidence>
<keyword evidence="1" id="KW-0812">Transmembrane</keyword>
<feature type="transmembrane region" description="Helical" evidence="1">
    <location>
        <begin position="75"/>
        <end position="98"/>
    </location>
</feature>
<dbReference type="Pfam" id="PF00990">
    <property type="entry name" value="GGDEF"/>
    <property type="match status" value="1"/>
</dbReference>
<evidence type="ECO:0000259" key="2">
    <source>
        <dbReference type="PROSITE" id="PS50887"/>
    </source>
</evidence>
<evidence type="ECO:0000313" key="4">
    <source>
        <dbReference type="Proteomes" id="UP000245368"/>
    </source>
</evidence>
<sequence>MLTLTLGLVALGLVTQLVLQALRWPAALGQVERWIPLAVVGLLLAVSRRRWPLEYSVTFSVLAFLPVALQDLHVALALGTLPTGLSVWAPAVIIEVFLLLGSSAGLLLVGLLGAPLLAGLLWRFPVLPSMQQAWINLVLTSLLLTWLGYNLSRFLERARRQQAQSDAALSEARQDALTRVLGRAAIEAELGLALDRAEVHNTPLSVLVCDIDHFKGINDHYGHAAGDQVLRAVARLLRRSVGQSGQVGRWGGEEFVLVVPLARNDALRLAERVRRDIEGTQVADHHVTVSLGVASYRSGERAAQVFARADQRLYEAKRHGRNLVR</sequence>
<accession>A0A2Z3JFN6</accession>
<feature type="transmembrane region" description="Helical" evidence="1">
    <location>
        <begin position="105"/>
        <end position="122"/>
    </location>
</feature>
<dbReference type="FunFam" id="3.30.70.270:FF:000001">
    <property type="entry name" value="Diguanylate cyclase domain protein"/>
    <property type="match status" value="1"/>
</dbReference>
<evidence type="ECO:0000313" key="3">
    <source>
        <dbReference type="EMBL" id="AWN22170.1"/>
    </source>
</evidence>
<dbReference type="SMART" id="SM00267">
    <property type="entry name" value="GGDEF"/>
    <property type="match status" value="1"/>
</dbReference>
<keyword evidence="1" id="KW-1133">Transmembrane helix</keyword>
<dbReference type="Gene3D" id="3.30.70.270">
    <property type="match status" value="1"/>
</dbReference>
<dbReference type="InterPro" id="IPR000160">
    <property type="entry name" value="GGDEF_dom"/>
</dbReference>
<dbReference type="AlphaFoldDB" id="A0A2Z3JFN6"/>
<feature type="domain" description="GGDEF" evidence="2">
    <location>
        <begin position="202"/>
        <end position="325"/>
    </location>
</feature>
<reference evidence="3 4" key="1">
    <citation type="submission" date="2018-05" db="EMBL/GenBank/DDBJ databases">
        <title>Complete Genome Sequence of Deinococcus sp. strain 17bor-2.</title>
        <authorList>
            <person name="Srinivasan S."/>
        </authorList>
    </citation>
    <scope>NUCLEOTIDE SEQUENCE [LARGE SCALE GENOMIC DNA]</scope>
    <source>
        <strain evidence="3 4">17bor-2</strain>
    </source>
</reference>
<keyword evidence="4" id="KW-1185">Reference proteome</keyword>
<name>A0A2Z3JFN6_9DEIO</name>
<organism evidence="3 4">
    <name type="scientific">Deinococcus irradiatisoli</name>
    <dbReference type="NCBI Taxonomy" id="2202254"/>
    <lineage>
        <taxon>Bacteria</taxon>
        <taxon>Thermotogati</taxon>
        <taxon>Deinococcota</taxon>
        <taxon>Deinococci</taxon>
        <taxon>Deinococcales</taxon>
        <taxon>Deinococcaceae</taxon>
        <taxon>Deinococcus</taxon>
    </lineage>
</organism>
<dbReference type="NCBIfam" id="TIGR00254">
    <property type="entry name" value="GGDEF"/>
    <property type="match status" value="1"/>
</dbReference>
<protein>
    <submittedName>
        <fullName evidence="3">GGDEF domain-containing protein</fullName>
    </submittedName>
</protein>
<dbReference type="EMBL" id="CP029494">
    <property type="protein sequence ID" value="AWN22170.1"/>
    <property type="molecule type" value="Genomic_DNA"/>
</dbReference>
<dbReference type="InterPro" id="IPR043128">
    <property type="entry name" value="Rev_trsase/Diguanyl_cyclase"/>
</dbReference>
<proteinExistence type="predicted"/>
<keyword evidence="1" id="KW-0472">Membrane</keyword>
<dbReference type="GO" id="GO:0043709">
    <property type="term" value="P:cell adhesion involved in single-species biofilm formation"/>
    <property type="evidence" value="ECO:0007669"/>
    <property type="project" value="TreeGrafter"/>
</dbReference>
<dbReference type="InterPro" id="IPR029787">
    <property type="entry name" value="Nucleotide_cyclase"/>
</dbReference>
<dbReference type="CDD" id="cd01949">
    <property type="entry name" value="GGDEF"/>
    <property type="match status" value="1"/>
</dbReference>
<dbReference type="Proteomes" id="UP000245368">
    <property type="component" value="Chromosome"/>
</dbReference>
<dbReference type="PROSITE" id="PS50887">
    <property type="entry name" value="GGDEF"/>
    <property type="match status" value="1"/>
</dbReference>
<dbReference type="InterPro" id="IPR050469">
    <property type="entry name" value="Diguanylate_Cyclase"/>
</dbReference>
<dbReference type="PANTHER" id="PTHR45138:SF9">
    <property type="entry name" value="DIGUANYLATE CYCLASE DGCM-RELATED"/>
    <property type="match status" value="1"/>
</dbReference>
<dbReference type="PANTHER" id="PTHR45138">
    <property type="entry name" value="REGULATORY COMPONENTS OF SENSORY TRANSDUCTION SYSTEM"/>
    <property type="match status" value="1"/>
</dbReference>
<gene>
    <name evidence="3" type="ORF">DKM44_02085</name>
</gene>
<dbReference type="GO" id="GO:0052621">
    <property type="term" value="F:diguanylate cyclase activity"/>
    <property type="evidence" value="ECO:0007669"/>
    <property type="project" value="TreeGrafter"/>
</dbReference>
<dbReference type="GO" id="GO:1902201">
    <property type="term" value="P:negative regulation of bacterial-type flagellum-dependent cell motility"/>
    <property type="evidence" value="ECO:0007669"/>
    <property type="project" value="TreeGrafter"/>
</dbReference>
<dbReference type="GO" id="GO:0005886">
    <property type="term" value="C:plasma membrane"/>
    <property type="evidence" value="ECO:0007669"/>
    <property type="project" value="TreeGrafter"/>
</dbReference>
<feature type="transmembrane region" description="Helical" evidence="1">
    <location>
        <begin position="134"/>
        <end position="152"/>
    </location>
</feature>
<dbReference type="SUPFAM" id="SSF55073">
    <property type="entry name" value="Nucleotide cyclase"/>
    <property type="match status" value="1"/>
</dbReference>